<feature type="region of interest" description="Disordered" evidence="1">
    <location>
        <begin position="1"/>
        <end position="23"/>
    </location>
</feature>
<evidence type="ECO:0000313" key="2">
    <source>
        <dbReference type="EMBL" id="KIM21807.1"/>
    </source>
</evidence>
<proteinExistence type="predicted"/>
<sequence length="52" mass="5902">MIAQHSPSSVDGHPETATGTVATLTPYAHRHYRHVRDHPLYVLMRRNPNQSP</sequence>
<protein>
    <submittedName>
        <fullName evidence="2">Uncharacterized protein</fullName>
    </submittedName>
</protein>
<accession>A0A0C2WWR6</accession>
<dbReference type="AlphaFoldDB" id="A0A0C2WWR6"/>
<reference evidence="3" key="2">
    <citation type="submission" date="2015-01" db="EMBL/GenBank/DDBJ databases">
        <title>Evolutionary Origins and Diversification of the Mycorrhizal Mutualists.</title>
        <authorList>
            <consortium name="DOE Joint Genome Institute"/>
            <consortium name="Mycorrhizal Genomics Consortium"/>
            <person name="Kohler A."/>
            <person name="Kuo A."/>
            <person name="Nagy L.G."/>
            <person name="Floudas D."/>
            <person name="Copeland A."/>
            <person name="Barry K.W."/>
            <person name="Cichocki N."/>
            <person name="Veneault-Fourrey C."/>
            <person name="LaButti K."/>
            <person name="Lindquist E.A."/>
            <person name="Lipzen A."/>
            <person name="Lundell T."/>
            <person name="Morin E."/>
            <person name="Murat C."/>
            <person name="Riley R."/>
            <person name="Ohm R."/>
            <person name="Sun H."/>
            <person name="Tunlid A."/>
            <person name="Henrissat B."/>
            <person name="Grigoriev I.V."/>
            <person name="Hibbett D.S."/>
            <person name="Martin F."/>
        </authorList>
    </citation>
    <scope>NUCLEOTIDE SEQUENCE [LARGE SCALE GENOMIC DNA]</scope>
    <source>
        <strain evidence="3">MAFF 305830</strain>
    </source>
</reference>
<evidence type="ECO:0000256" key="1">
    <source>
        <dbReference type="SAM" id="MobiDB-lite"/>
    </source>
</evidence>
<evidence type="ECO:0000313" key="3">
    <source>
        <dbReference type="Proteomes" id="UP000054097"/>
    </source>
</evidence>
<dbReference type="Proteomes" id="UP000054097">
    <property type="component" value="Unassembled WGS sequence"/>
</dbReference>
<dbReference type="EMBL" id="KN824371">
    <property type="protein sequence ID" value="KIM21807.1"/>
    <property type="molecule type" value="Genomic_DNA"/>
</dbReference>
<gene>
    <name evidence="2" type="ORF">M408DRAFT_333245</name>
</gene>
<keyword evidence="3" id="KW-1185">Reference proteome</keyword>
<organism evidence="2 3">
    <name type="scientific">Serendipita vermifera MAFF 305830</name>
    <dbReference type="NCBI Taxonomy" id="933852"/>
    <lineage>
        <taxon>Eukaryota</taxon>
        <taxon>Fungi</taxon>
        <taxon>Dikarya</taxon>
        <taxon>Basidiomycota</taxon>
        <taxon>Agaricomycotina</taxon>
        <taxon>Agaricomycetes</taxon>
        <taxon>Sebacinales</taxon>
        <taxon>Serendipitaceae</taxon>
        <taxon>Serendipita</taxon>
    </lineage>
</organism>
<name>A0A0C2WWR6_SERVB</name>
<dbReference type="HOGENOM" id="CLU_3088779_0_0_1"/>
<reference evidence="2 3" key="1">
    <citation type="submission" date="2014-04" db="EMBL/GenBank/DDBJ databases">
        <authorList>
            <consortium name="DOE Joint Genome Institute"/>
            <person name="Kuo A."/>
            <person name="Zuccaro A."/>
            <person name="Kohler A."/>
            <person name="Nagy L.G."/>
            <person name="Floudas D."/>
            <person name="Copeland A."/>
            <person name="Barry K.W."/>
            <person name="Cichocki N."/>
            <person name="Veneault-Fourrey C."/>
            <person name="LaButti K."/>
            <person name="Lindquist E.A."/>
            <person name="Lipzen A."/>
            <person name="Lundell T."/>
            <person name="Morin E."/>
            <person name="Murat C."/>
            <person name="Sun H."/>
            <person name="Tunlid A."/>
            <person name="Henrissat B."/>
            <person name="Grigoriev I.V."/>
            <person name="Hibbett D.S."/>
            <person name="Martin F."/>
            <person name="Nordberg H.P."/>
            <person name="Cantor M.N."/>
            <person name="Hua S.X."/>
        </authorList>
    </citation>
    <scope>NUCLEOTIDE SEQUENCE [LARGE SCALE GENOMIC DNA]</scope>
    <source>
        <strain evidence="2 3">MAFF 305830</strain>
    </source>
</reference>